<dbReference type="SMART" id="SM00881">
    <property type="entry name" value="CoA_binding"/>
    <property type="match status" value="1"/>
</dbReference>
<dbReference type="GO" id="GO:0009361">
    <property type="term" value="C:succinate-CoA ligase complex (ADP-forming)"/>
    <property type="evidence" value="ECO:0007669"/>
    <property type="project" value="TreeGrafter"/>
</dbReference>
<keyword evidence="1 5" id="KW-0816">Tricarboxylic acid cycle</keyword>
<dbReference type="FunFam" id="3.40.50.261:FF:000006">
    <property type="entry name" value="Succinate--CoA ligase [ADP-forming] subunit alpha"/>
    <property type="match status" value="1"/>
</dbReference>
<evidence type="ECO:0000256" key="1">
    <source>
        <dbReference type="ARBA" id="ARBA00022532"/>
    </source>
</evidence>
<dbReference type="NCBIfam" id="NF004230">
    <property type="entry name" value="PRK05678.1"/>
    <property type="match status" value="1"/>
</dbReference>
<dbReference type="AlphaFoldDB" id="A0A931LTN4"/>
<evidence type="ECO:0000259" key="9">
    <source>
        <dbReference type="SMART" id="SM00881"/>
    </source>
</evidence>
<dbReference type="Pfam" id="PF00549">
    <property type="entry name" value="Ligase_CoA"/>
    <property type="match status" value="1"/>
</dbReference>
<comment type="pathway">
    <text evidence="5 8">Carbohydrate metabolism; tricarboxylic acid cycle; succinate from succinyl-CoA (ligase route): step 1/1.</text>
</comment>
<dbReference type="Gene3D" id="3.40.50.261">
    <property type="entry name" value="Succinyl-CoA synthetase domains"/>
    <property type="match status" value="1"/>
</dbReference>
<dbReference type="InterPro" id="IPR005811">
    <property type="entry name" value="SUCC_ACL_C"/>
</dbReference>
<evidence type="ECO:0000256" key="4">
    <source>
        <dbReference type="ARBA" id="ARBA00060724"/>
    </source>
</evidence>
<dbReference type="PRINTS" id="PR01798">
    <property type="entry name" value="SCOASYNTHASE"/>
</dbReference>
<comment type="catalytic activity">
    <reaction evidence="5">
        <text>GTP + succinate + CoA = succinyl-CoA + GDP + phosphate</text>
        <dbReference type="Rhea" id="RHEA:22120"/>
        <dbReference type="ChEBI" id="CHEBI:30031"/>
        <dbReference type="ChEBI" id="CHEBI:37565"/>
        <dbReference type="ChEBI" id="CHEBI:43474"/>
        <dbReference type="ChEBI" id="CHEBI:57287"/>
        <dbReference type="ChEBI" id="CHEBI:57292"/>
        <dbReference type="ChEBI" id="CHEBI:58189"/>
    </reaction>
</comment>
<dbReference type="GO" id="GO:0004776">
    <property type="term" value="F:succinate-CoA ligase (GDP-forming) activity"/>
    <property type="evidence" value="ECO:0007669"/>
    <property type="project" value="TreeGrafter"/>
</dbReference>
<evidence type="ECO:0000256" key="8">
    <source>
        <dbReference type="RuleBase" id="RU000699"/>
    </source>
</evidence>
<dbReference type="PIRSF" id="PIRSF001553">
    <property type="entry name" value="SucCS_alpha"/>
    <property type="match status" value="1"/>
</dbReference>
<feature type="binding site" evidence="5">
    <location>
        <position position="43"/>
    </location>
    <ligand>
        <name>CoA</name>
        <dbReference type="ChEBI" id="CHEBI:57287"/>
    </ligand>
</feature>
<evidence type="ECO:0000256" key="5">
    <source>
        <dbReference type="HAMAP-Rule" id="MF_01988"/>
    </source>
</evidence>
<dbReference type="Gene3D" id="3.40.50.720">
    <property type="entry name" value="NAD(P)-binding Rossmann-like Domain"/>
    <property type="match status" value="1"/>
</dbReference>
<dbReference type="Pfam" id="PF02629">
    <property type="entry name" value="CoA_binding"/>
    <property type="match status" value="1"/>
</dbReference>
<dbReference type="SUPFAM" id="SSF52210">
    <property type="entry name" value="Succinyl-CoA synthetase domains"/>
    <property type="match status" value="1"/>
</dbReference>
<comment type="similarity">
    <text evidence="4 5 7">Belongs to the succinate/malate CoA ligase alpha subunit family.</text>
</comment>
<comment type="catalytic activity">
    <reaction evidence="5 8">
        <text>succinate + ATP + CoA = succinyl-CoA + ADP + phosphate</text>
        <dbReference type="Rhea" id="RHEA:17661"/>
        <dbReference type="ChEBI" id="CHEBI:30031"/>
        <dbReference type="ChEBI" id="CHEBI:30616"/>
        <dbReference type="ChEBI" id="CHEBI:43474"/>
        <dbReference type="ChEBI" id="CHEBI:57287"/>
        <dbReference type="ChEBI" id="CHEBI:57292"/>
        <dbReference type="ChEBI" id="CHEBI:456216"/>
        <dbReference type="EC" id="6.2.1.5"/>
    </reaction>
</comment>
<dbReference type="PROSITE" id="PS01216">
    <property type="entry name" value="SUCCINYL_COA_LIG_1"/>
    <property type="match status" value="1"/>
</dbReference>
<dbReference type="EC" id="6.2.1.5" evidence="5"/>
<feature type="binding site" evidence="5">
    <location>
        <position position="160"/>
    </location>
    <ligand>
        <name>substrate</name>
        <note>ligand shared with subunit beta</note>
    </ligand>
</feature>
<feature type="binding site" evidence="5">
    <location>
        <begin position="17"/>
        <end position="20"/>
    </location>
    <ligand>
        <name>CoA</name>
        <dbReference type="ChEBI" id="CHEBI:57287"/>
    </ligand>
</feature>
<dbReference type="GO" id="GO:0004775">
    <property type="term" value="F:succinate-CoA ligase (ADP-forming) activity"/>
    <property type="evidence" value="ECO:0007669"/>
    <property type="project" value="UniProtKB-UniRule"/>
</dbReference>
<evidence type="ECO:0000313" key="10">
    <source>
        <dbReference type="EMBL" id="MBI1755979.1"/>
    </source>
</evidence>
<evidence type="ECO:0000256" key="2">
    <source>
        <dbReference type="ARBA" id="ARBA00022598"/>
    </source>
</evidence>
<dbReference type="GO" id="GO:0006099">
    <property type="term" value="P:tricarboxylic acid cycle"/>
    <property type="evidence" value="ECO:0007669"/>
    <property type="project" value="UniProtKB-UniRule"/>
</dbReference>
<dbReference type="InterPro" id="IPR033847">
    <property type="entry name" value="Citrt_syn/SCS-alpha_CS"/>
</dbReference>
<name>A0A931LTN4_FIMGI</name>
<dbReference type="FunFam" id="3.40.50.720:FF:000277">
    <property type="entry name" value="Succinate--CoA ligase [ADP-forming] subunit alpha"/>
    <property type="match status" value="1"/>
</dbReference>
<dbReference type="InterPro" id="IPR016102">
    <property type="entry name" value="Succinyl-CoA_synth-like"/>
</dbReference>
<dbReference type="Proteomes" id="UP000727962">
    <property type="component" value="Unassembled WGS sequence"/>
</dbReference>
<dbReference type="InterPro" id="IPR003781">
    <property type="entry name" value="CoA-bd"/>
</dbReference>
<comment type="subunit">
    <text evidence="5 8">Heterotetramer of two alpha and two beta subunits.</text>
</comment>
<gene>
    <name evidence="5 10" type="primary">sucD</name>
    <name evidence="10" type="ORF">HYR64_02600</name>
</gene>
<keyword evidence="3 5" id="KW-0547">Nucleotide-binding</keyword>
<evidence type="ECO:0000313" key="11">
    <source>
        <dbReference type="Proteomes" id="UP000727962"/>
    </source>
</evidence>
<feature type="binding site" evidence="5">
    <location>
        <begin position="96"/>
        <end position="98"/>
    </location>
    <ligand>
        <name>CoA</name>
        <dbReference type="ChEBI" id="CHEBI:57287"/>
    </ligand>
</feature>
<sequence>MAILVDRSTRVLVAGMTGREGSFHTQQMIEYGTQVVAGVTPGKGGQSAFGVPVFDSAQEAVEATGADAAVIFVPAPYAADSVLDCEAAGIPFVALITEGIPVQDMVRVVAQLRARGRTRLLGGNCAGIITPGECKMGIMPGHIFQPGEVGLVSRSGTLTYEIVWEMTRAGFGQTTCVGVGGDPVAGTRFIEVLEMFEADPQTRAVVLIGEIGGSDEETAAEFVRKMSKPVVAFISGRTAPPGKRMGHAGAIISGGMGTPQSKVDALLAAGASVADKTVDLPRLLKEAKGGVRR</sequence>
<proteinExistence type="inferred from homology"/>
<dbReference type="EMBL" id="JACOSL010000017">
    <property type="protein sequence ID" value="MBI1755979.1"/>
    <property type="molecule type" value="Genomic_DNA"/>
</dbReference>
<comment type="caution">
    <text evidence="10">The sequence shown here is derived from an EMBL/GenBank/DDBJ whole genome shotgun (WGS) entry which is preliminary data.</text>
</comment>
<feature type="domain" description="CoA-binding" evidence="9">
    <location>
        <begin position="4"/>
        <end position="100"/>
    </location>
</feature>
<accession>A0A931LTN4</accession>
<comment type="function">
    <text evidence="5 8">Succinyl-CoA synthetase functions in the citric acid cycle (TCA), coupling the hydrolysis of succinyl-CoA to the synthesis of either ATP or GTP and thus represents the only step of substrate-level phosphorylation in the TCA. The alpha subunit of the enzyme binds the substrates coenzyme A and phosphate, while succinate binding and nucleotide specificity is provided by the beta subunit.</text>
</comment>
<keyword evidence="2 5" id="KW-0436">Ligase</keyword>
<organism evidence="10 11">
    <name type="scientific">Fimbriimonas ginsengisoli</name>
    <dbReference type="NCBI Taxonomy" id="1005039"/>
    <lineage>
        <taxon>Bacteria</taxon>
        <taxon>Bacillati</taxon>
        <taxon>Armatimonadota</taxon>
        <taxon>Fimbriimonadia</taxon>
        <taxon>Fimbriimonadales</taxon>
        <taxon>Fimbriimonadaceae</taxon>
        <taxon>Fimbriimonas</taxon>
    </lineage>
</organism>
<dbReference type="PANTHER" id="PTHR11117:SF2">
    <property type="entry name" value="SUCCINATE--COA LIGASE [ADP_GDP-FORMING] SUBUNIT ALPHA, MITOCHONDRIAL"/>
    <property type="match status" value="1"/>
</dbReference>
<dbReference type="GO" id="GO:0000166">
    <property type="term" value="F:nucleotide binding"/>
    <property type="evidence" value="ECO:0007669"/>
    <property type="project" value="UniProtKB-KW"/>
</dbReference>
<evidence type="ECO:0000256" key="6">
    <source>
        <dbReference type="PIRSR" id="PIRSR001553-1"/>
    </source>
</evidence>
<protein>
    <recommendedName>
        <fullName evidence="5">Succinate--CoA ligase [ADP-forming] subunit alpha</fullName>
        <ecNumber evidence="5">6.2.1.5</ecNumber>
    </recommendedName>
    <alternativeName>
        <fullName evidence="5">Succinyl-CoA synthetase subunit alpha</fullName>
        <shortName evidence="5">SCS-alpha</shortName>
    </alternativeName>
</protein>
<dbReference type="HAMAP" id="MF_01988">
    <property type="entry name" value="Succ_CoA_alpha"/>
    <property type="match status" value="1"/>
</dbReference>
<reference evidence="10" key="1">
    <citation type="submission" date="2020-07" db="EMBL/GenBank/DDBJ databases">
        <title>Huge and variable diversity of episymbiotic CPR bacteria and DPANN archaea in groundwater ecosystems.</title>
        <authorList>
            <person name="He C.Y."/>
            <person name="Keren R."/>
            <person name="Whittaker M."/>
            <person name="Farag I.F."/>
            <person name="Doudna J."/>
            <person name="Cate J.H.D."/>
            <person name="Banfield J.F."/>
        </authorList>
    </citation>
    <scope>NUCLEOTIDE SEQUENCE</scope>
    <source>
        <strain evidence="10">NC_groundwater_17_Pr7_B-0.1um_64_12</strain>
    </source>
</reference>
<dbReference type="SUPFAM" id="SSF51735">
    <property type="entry name" value="NAD(P)-binding Rossmann-fold domains"/>
    <property type="match status" value="1"/>
</dbReference>
<dbReference type="NCBIfam" id="TIGR01019">
    <property type="entry name" value="sucCoAalpha"/>
    <property type="match status" value="1"/>
</dbReference>
<dbReference type="PANTHER" id="PTHR11117">
    <property type="entry name" value="SUCCINYL-COA LIGASE SUBUNIT ALPHA"/>
    <property type="match status" value="1"/>
</dbReference>
<dbReference type="PROSITE" id="PS00399">
    <property type="entry name" value="SUCCINYL_COA_LIG_2"/>
    <property type="match status" value="1"/>
</dbReference>
<evidence type="ECO:0000256" key="7">
    <source>
        <dbReference type="RuleBase" id="RU000677"/>
    </source>
</evidence>
<dbReference type="InterPro" id="IPR017440">
    <property type="entry name" value="Cit_synth/succinyl-CoA_lig_AS"/>
</dbReference>
<evidence type="ECO:0000256" key="3">
    <source>
        <dbReference type="ARBA" id="ARBA00022741"/>
    </source>
</evidence>
<feature type="active site" description="Tele-phosphohistidine intermediate" evidence="5 6">
    <location>
        <position position="247"/>
    </location>
</feature>
<dbReference type="InterPro" id="IPR036291">
    <property type="entry name" value="NAD(P)-bd_dom_sf"/>
</dbReference>
<dbReference type="InterPro" id="IPR005810">
    <property type="entry name" value="CoA_lig_alpha"/>
</dbReference>